<keyword evidence="2" id="KW-0812">Transmembrane</keyword>
<proteinExistence type="predicted"/>
<evidence type="ECO:0000256" key="1">
    <source>
        <dbReference type="SAM" id="MobiDB-lite"/>
    </source>
</evidence>
<keyword evidence="2" id="KW-0472">Membrane</keyword>
<evidence type="ECO:0000313" key="4">
    <source>
        <dbReference type="Proteomes" id="UP001595823"/>
    </source>
</evidence>
<accession>A0ABV8TWN1</accession>
<gene>
    <name evidence="3" type="ORF">ACFPET_07635</name>
</gene>
<keyword evidence="4" id="KW-1185">Reference proteome</keyword>
<dbReference type="InterPro" id="IPR025341">
    <property type="entry name" value="DUF4247"/>
</dbReference>
<dbReference type="Proteomes" id="UP001595823">
    <property type="component" value="Unassembled WGS sequence"/>
</dbReference>
<name>A0ABV8TWN1_9ACTN</name>
<protein>
    <submittedName>
        <fullName evidence="3">DUF4247 domain-containing protein</fullName>
    </submittedName>
</protein>
<dbReference type="Pfam" id="PF14042">
    <property type="entry name" value="DUF4247"/>
    <property type="match status" value="1"/>
</dbReference>
<feature type="region of interest" description="Disordered" evidence="1">
    <location>
        <begin position="51"/>
        <end position="89"/>
    </location>
</feature>
<evidence type="ECO:0000256" key="2">
    <source>
        <dbReference type="SAM" id="Phobius"/>
    </source>
</evidence>
<keyword evidence="2" id="KW-1133">Transmembrane helix</keyword>
<comment type="caution">
    <text evidence="3">The sequence shown here is derived from an EMBL/GenBank/DDBJ whole genome shotgun (WGS) entry which is preliminary data.</text>
</comment>
<evidence type="ECO:0000313" key="3">
    <source>
        <dbReference type="EMBL" id="MFC4335067.1"/>
    </source>
</evidence>
<organism evidence="3 4">
    <name type="scientific">Salininema proteolyticum</name>
    <dbReference type="NCBI Taxonomy" id="1607685"/>
    <lineage>
        <taxon>Bacteria</taxon>
        <taxon>Bacillati</taxon>
        <taxon>Actinomycetota</taxon>
        <taxon>Actinomycetes</taxon>
        <taxon>Glycomycetales</taxon>
        <taxon>Glycomycetaceae</taxon>
        <taxon>Salininema</taxon>
    </lineage>
</organism>
<feature type="compositionally biased region" description="Polar residues" evidence="1">
    <location>
        <begin position="51"/>
        <end position="74"/>
    </location>
</feature>
<reference evidence="4" key="1">
    <citation type="journal article" date="2019" name="Int. J. Syst. Evol. Microbiol.">
        <title>The Global Catalogue of Microorganisms (GCM) 10K type strain sequencing project: providing services to taxonomists for standard genome sequencing and annotation.</title>
        <authorList>
            <consortium name="The Broad Institute Genomics Platform"/>
            <consortium name="The Broad Institute Genome Sequencing Center for Infectious Disease"/>
            <person name="Wu L."/>
            <person name="Ma J."/>
        </authorList>
    </citation>
    <scope>NUCLEOTIDE SEQUENCE [LARGE SCALE GENOMIC DNA]</scope>
    <source>
        <strain evidence="4">IBRC-M 10908</strain>
    </source>
</reference>
<feature type="transmembrane region" description="Helical" evidence="2">
    <location>
        <begin position="16"/>
        <end position="37"/>
    </location>
</feature>
<dbReference type="EMBL" id="JBHSDK010000011">
    <property type="protein sequence ID" value="MFC4335067.1"/>
    <property type="molecule type" value="Genomic_DNA"/>
</dbReference>
<dbReference type="RefSeq" id="WP_380619394.1">
    <property type="nucleotide sequence ID" value="NZ_JBHSDK010000011.1"/>
</dbReference>
<sequence>MTDDRDLEDRPKSPSAVTWIVIAVIAALCISVVFVACNNKDDDPTDYISANYTRDASKDSSNGDARVYTSSRSPKTVADDIDDNTDERSEKKRDGIYFLQYDRHIVSVESEGSGSKILVFPYRKGSTYYGSYFGFFGWSSSPPGGSRYRGGGSGFGK</sequence>